<dbReference type="Gene3D" id="1.10.10.10">
    <property type="entry name" value="Winged helix-like DNA-binding domain superfamily/Winged helix DNA-binding domain"/>
    <property type="match status" value="1"/>
</dbReference>
<protein>
    <submittedName>
        <fullName evidence="4">AAA family ATPase</fullName>
    </submittedName>
</protein>
<evidence type="ECO:0000313" key="4">
    <source>
        <dbReference type="EMBL" id="NYT85123.1"/>
    </source>
</evidence>
<dbReference type="InterPro" id="IPR036388">
    <property type="entry name" value="WH-like_DNA-bd_sf"/>
</dbReference>
<keyword evidence="1" id="KW-0547">Nucleotide-binding</keyword>
<dbReference type="OrthoDB" id="9758570at2"/>
<organism evidence="4 5">
    <name type="scientific">Pollutimonas harenae</name>
    <dbReference type="NCBI Taxonomy" id="657015"/>
    <lineage>
        <taxon>Bacteria</taxon>
        <taxon>Pseudomonadati</taxon>
        <taxon>Pseudomonadota</taxon>
        <taxon>Betaproteobacteria</taxon>
        <taxon>Burkholderiales</taxon>
        <taxon>Alcaligenaceae</taxon>
        <taxon>Pollutimonas</taxon>
    </lineage>
</organism>
<dbReference type="SUPFAM" id="SSF46894">
    <property type="entry name" value="C-terminal effector domain of the bipartite response regulators"/>
    <property type="match status" value="1"/>
</dbReference>
<dbReference type="GO" id="GO:0003677">
    <property type="term" value="F:DNA binding"/>
    <property type="evidence" value="ECO:0007669"/>
    <property type="project" value="InterPro"/>
</dbReference>
<dbReference type="RefSeq" id="WP_130037342.1">
    <property type="nucleotide sequence ID" value="NZ_JACCEV010000001.1"/>
</dbReference>
<dbReference type="InterPro" id="IPR005158">
    <property type="entry name" value="BTAD"/>
</dbReference>
<evidence type="ECO:0000259" key="3">
    <source>
        <dbReference type="SMART" id="SM01043"/>
    </source>
</evidence>
<dbReference type="InterPro" id="IPR011990">
    <property type="entry name" value="TPR-like_helical_dom_sf"/>
</dbReference>
<dbReference type="GO" id="GO:0005737">
    <property type="term" value="C:cytoplasm"/>
    <property type="evidence" value="ECO:0007669"/>
    <property type="project" value="TreeGrafter"/>
</dbReference>
<dbReference type="InterPro" id="IPR016032">
    <property type="entry name" value="Sig_transdc_resp-reg_C-effctor"/>
</dbReference>
<dbReference type="SMART" id="SM01043">
    <property type="entry name" value="BTAD"/>
    <property type="match status" value="1"/>
</dbReference>
<dbReference type="GO" id="GO:0006355">
    <property type="term" value="P:regulation of DNA-templated transcription"/>
    <property type="evidence" value="ECO:0007669"/>
    <property type="project" value="InterPro"/>
</dbReference>
<dbReference type="PANTHER" id="PTHR16305">
    <property type="entry name" value="TESTICULAR SOLUBLE ADENYLYL CYCLASE"/>
    <property type="match status" value="1"/>
</dbReference>
<feature type="domain" description="Bacterial transcriptional activator" evidence="3">
    <location>
        <begin position="105"/>
        <end position="243"/>
    </location>
</feature>
<keyword evidence="5" id="KW-1185">Reference proteome</keyword>
<comment type="caution">
    <text evidence="4">The sequence shown here is derived from an EMBL/GenBank/DDBJ whole genome shotgun (WGS) entry which is preliminary data.</text>
</comment>
<accession>A0A853H3I6</accession>
<dbReference type="AlphaFoldDB" id="A0A853H3I6"/>
<dbReference type="Proteomes" id="UP000554144">
    <property type="component" value="Unassembled WGS sequence"/>
</dbReference>
<dbReference type="Gene3D" id="1.25.40.10">
    <property type="entry name" value="Tetratricopeptide repeat domain"/>
    <property type="match status" value="2"/>
</dbReference>
<dbReference type="SUPFAM" id="SSF48452">
    <property type="entry name" value="TPR-like"/>
    <property type="match status" value="3"/>
</dbReference>
<dbReference type="Pfam" id="PF13191">
    <property type="entry name" value="AAA_16"/>
    <property type="match status" value="1"/>
</dbReference>
<dbReference type="Pfam" id="PF03704">
    <property type="entry name" value="BTAD"/>
    <property type="match status" value="1"/>
</dbReference>
<dbReference type="PANTHER" id="PTHR16305:SF28">
    <property type="entry name" value="GUANYLATE CYCLASE DOMAIN-CONTAINING PROTEIN"/>
    <property type="match status" value="1"/>
</dbReference>
<keyword evidence="2" id="KW-0067">ATP-binding</keyword>
<gene>
    <name evidence="4" type="ORF">H0A62_05865</name>
</gene>
<proteinExistence type="predicted"/>
<dbReference type="EMBL" id="JACCEV010000001">
    <property type="protein sequence ID" value="NYT85123.1"/>
    <property type="molecule type" value="Genomic_DNA"/>
</dbReference>
<dbReference type="InterPro" id="IPR027417">
    <property type="entry name" value="P-loop_NTPase"/>
</dbReference>
<dbReference type="InterPro" id="IPR041664">
    <property type="entry name" value="AAA_16"/>
</dbReference>
<dbReference type="GO" id="GO:0005524">
    <property type="term" value="F:ATP binding"/>
    <property type="evidence" value="ECO:0007669"/>
    <property type="project" value="UniProtKB-KW"/>
</dbReference>
<name>A0A853H3I6_9BURK</name>
<evidence type="ECO:0000256" key="2">
    <source>
        <dbReference type="ARBA" id="ARBA00022840"/>
    </source>
</evidence>
<evidence type="ECO:0000256" key="1">
    <source>
        <dbReference type="ARBA" id="ARBA00022741"/>
    </source>
</evidence>
<dbReference type="GO" id="GO:0004016">
    <property type="term" value="F:adenylate cyclase activity"/>
    <property type="evidence" value="ECO:0007669"/>
    <property type="project" value="TreeGrafter"/>
</dbReference>
<reference evidence="4 5" key="1">
    <citation type="submission" date="2020-07" db="EMBL/GenBank/DDBJ databases">
        <title>Taxonomic revisions and descriptions of new bacterial species based on genomic comparisons in the high-G+C-content subgroup of the family Alcaligenaceae.</title>
        <authorList>
            <person name="Szabo A."/>
            <person name="Felfoldi T."/>
        </authorList>
    </citation>
    <scope>NUCLEOTIDE SEQUENCE [LARGE SCALE GENOMIC DNA]</scope>
    <source>
        <strain evidence="4 5">DSM 25667</strain>
    </source>
</reference>
<sequence>MHPSLTRPIQLRLLGEFDVAVNDISATRRISYTKPRLLLAILAISQGKPIARSNLANMLWPASQQDSRANLRHALFVLRRLFESVPDIWLPSRHTLALNPDVIMVDALAITGGYRDLNYRDRLDYDRGSLLEHMELPDSSAFTTWHNNWQARIERDIAECRERLIGQLMDQEEHEQAVRHAKRWVQQHPADESTHRHLIRLLRDTGNDEAALLALEHCRQMLREHHNQEDPSEQTLALLHRATPTVTATASKPDPAYALVPTREYRPLALLGVAIMLDTVDVERDNPLQDLQVATDRIRSRAEAAGGQVQPGLDGSLLIIFGFPALAERPAHLCARLACALRESVLPDGIYMGMGIHADVAMMHSSDLAKIVRPLSQHAMKLAYLAEPHEILLTASTRDRIVGQFAVHYETRYDHELYVLDAQRDVRPVERMFGRMREFDTLVRFWARLPKAQTPTSMVVRGGPGVGKSLLVNVMAEYVRRTGGDIRKLYSEEGYEAKPFHPVRSHFAAEPSSAVSIEAHQNTRAGMMETLISALLQRSRPDTSLLIIWEDLHWADPSSIALITALLQRTQAAPTLVLMSTRNEFEIPDSWNELQLMPLDRRAMAELVVHRSRSHHLTAPQRDQIVEQADGIPLFAEEIVRQVALGAEIGTTPVILDLIAARISALSPAARQLAQFAAVAGNIDDSLLTHASQKLDVNPRQVHTLMTQLRQHGLVEDGMPTRFCHDLTRVAVYQTMDPVQRKQQHANVAQFLIHRDAQQAQAQAVCIAQHLDASRHPDACHWWCVAGRDALAQAATSEAQTMADRALDALERIPDERRRRKAEFECQLLRGSILTLLKGGGASETSQAYERVVELHRKDDDPDMQFQMQWGEWVVAFNTQAHAIALGLAENLMQHAEQRNSDIVLGSAQYAVGQTRLFMGDAARAERWLRTALHTLGRRAVAGHHMTAWGTETAHSARGMLAWVLALQGRDDEGIRIAQEGLAGRDESVQMPSRILCQAVLCELYRLQGDVDSTQAAARTLKSTTQDTSLVFWRALADGMMGWTAAHRGDQRGLHAIEHAVQVASRAMPVWQSPLELLLADSRSSLGQTELALESIERAGSLIEHYGTHLIRGAYLCQRGTALAATGQSNGAISCWQQGIVESRRLGLSVYARRAEIQLNAHLHAA</sequence>
<dbReference type="SUPFAM" id="SSF52540">
    <property type="entry name" value="P-loop containing nucleoside triphosphate hydrolases"/>
    <property type="match status" value="1"/>
</dbReference>
<evidence type="ECO:0000313" key="5">
    <source>
        <dbReference type="Proteomes" id="UP000554144"/>
    </source>
</evidence>